<evidence type="ECO:0000256" key="15">
    <source>
        <dbReference type="HAMAP-Rule" id="MF_02003"/>
    </source>
</evidence>
<evidence type="ECO:0000259" key="16">
    <source>
        <dbReference type="Pfam" id="PF00133"/>
    </source>
</evidence>
<feature type="domain" description="Methionyl/Valyl/Leucyl/Isoleucyl-tRNA synthetase anticodon-binding" evidence="17">
    <location>
        <begin position="693"/>
        <end position="835"/>
    </location>
</feature>
<dbReference type="PRINTS" id="PR00984">
    <property type="entry name" value="TRNASYNTHILE"/>
</dbReference>
<dbReference type="InterPro" id="IPR014729">
    <property type="entry name" value="Rossmann-like_a/b/a_fold"/>
</dbReference>
<feature type="binding site" evidence="15">
    <location>
        <position position="612"/>
    </location>
    <ligand>
        <name>ATP</name>
        <dbReference type="ChEBI" id="CHEBI:30616"/>
    </ligand>
</feature>
<gene>
    <name evidence="15" type="primary">ileS</name>
    <name evidence="18" type="ORF">COX00_03690</name>
</gene>
<dbReference type="Pfam" id="PF19302">
    <property type="entry name" value="DUF5915"/>
    <property type="match status" value="1"/>
</dbReference>
<evidence type="ECO:0000256" key="4">
    <source>
        <dbReference type="ARBA" id="ARBA00011245"/>
    </source>
</evidence>
<dbReference type="InterPro" id="IPR002301">
    <property type="entry name" value="Ile-tRNA-ligase"/>
</dbReference>
<keyword evidence="10 15" id="KW-0067">ATP-binding</keyword>
<keyword evidence="12 15" id="KW-0030">Aminoacyl-tRNA synthetase</keyword>
<evidence type="ECO:0000256" key="1">
    <source>
        <dbReference type="ARBA" id="ARBA00001947"/>
    </source>
</evidence>
<accession>A0A2H0BRQ4</accession>
<keyword evidence="11 15" id="KW-0648">Protein biosynthesis</keyword>
<dbReference type="GO" id="GO:0002161">
    <property type="term" value="F:aminoacyl-tRNA deacylase activity"/>
    <property type="evidence" value="ECO:0007669"/>
    <property type="project" value="InterPro"/>
</dbReference>
<feature type="short sequence motif" description="'HIGH' region" evidence="15">
    <location>
        <begin position="52"/>
        <end position="62"/>
    </location>
</feature>
<dbReference type="Pfam" id="PF00133">
    <property type="entry name" value="tRNA-synt_1"/>
    <property type="match status" value="1"/>
</dbReference>
<dbReference type="InterPro" id="IPR033709">
    <property type="entry name" value="Anticodon_Ile_ABEc"/>
</dbReference>
<evidence type="ECO:0000256" key="12">
    <source>
        <dbReference type="ARBA" id="ARBA00023146"/>
    </source>
</evidence>
<dbReference type="Gene3D" id="3.40.50.620">
    <property type="entry name" value="HUPs"/>
    <property type="match status" value="2"/>
</dbReference>
<dbReference type="NCBIfam" id="TIGR00392">
    <property type="entry name" value="ileS"/>
    <property type="match status" value="1"/>
</dbReference>
<comment type="subcellular location">
    <subcellularLocation>
        <location evidence="2 15">Cytoplasm</location>
    </subcellularLocation>
</comment>
<name>A0A2H0BRQ4_9BACT</name>
<evidence type="ECO:0000256" key="3">
    <source>
        <dbReference type="ARBA" id="ARBA00007078"/>
    </source>
</evidence>
<dbReference type="GO" id="GO:0008270">
    <property type="term" value="F:zinc ion binding"/>
    <property type="evidence" value="ECO:0007669"/>
    <property type="project" value="UniProtKB-UniRule"/>
</dbReference>
<evidence type="ECO:0000256" key="11">
    <source>
        <dbReference type="ARBA" id="ARBA00022917"/>
    </source>
</evidence>
<evidence type="ECO:0000256" key="6">
    <source>
        <dbReference type="ARBA" id="ARBA00022598"/>
    </source>
</evidence>
<protein>
    <recommendedName>
        <fullName evidence="15">Isoleucine--tRNA ligase</fullName>
        <ecNumber evidence="15">6.1.1.5</ecNumber>
    </recommendedName>
    <alternativeName>
        <fullName evidence="15">Isoleucyl-tRNA synthetase</fullName>
        <shortName evidence="15">IleRS</shortName>
    </alternativeName>
</protein>
<keyword evidence="7 15" id="KW-0479">Metal-binding</keyword>
<comment type="cofactor">
    <cofactor evidence="1 15">
        <name>Zn(2+)</name>
        <dbReference type="ChEBI" id="CHEBI:29105"/>
    </cofactor>
</comment>
<evidence type="ECO:0000256" key="14">
    <source>
        <dbReference type="ARBA" id="ARBA00048359"/>
    </source>
</evidence>
<dbReference type="EMBL" id="PCSZ01000068">
    <property type="protein sequence ID" value="PIP60353.1"/>
    <property type="molecule type" value="Genomic_DNA"/>
</dbReference>
<dbReference type="InterPro" id="IPR009080">
    <property type="entry name" value="tRNAsynth_Ia_anticodon-bd"/>
</dbReference>
<evidence type="ECO:0000256" key="7">
    <source>
        <dbReference type="ARBA" id="ARBA00022723"/>
    </source>
</evidence>
<dbReference type="FunFam" id="3.40.50.620:FF:000075">
    <property type="entry name" value="Isoleucine--tRNA ligase"/>
    <property type="match status" value="1"/>
</dbReference>
<dbReference type="SUPFAM" id="SSF52374">
    <property type="entry name" value="Nucleotidylyl transferase"/>
    <property type="match status" value="1"/>
</dbReference>
<evidence type="ECO:0000259" key="17">
    <source>
        <dbReference type="Pfam" id="PF08264"/>
    </source>
</evidence>
<keyword evidence="5 15" id="KW-0963">Cytoplasm</keyword>
<proteinExistence type="inferred from homology"/>
<dbReference type="CDD" id="cd07961">
    <property type="entry name" value="Anticodon_Ia_Ile_ABEc"/>
    <property type="match status" value="1"/>
</dbReference>
<feature type="short sequence motif" description="'KMSKS' region" evidence="15">
    <location>
        <begin position="609"/>
        <end position="613"/>
    </location>
</feature>
<dbReference type="InterPro" id="IPR013155">
    <property type="entry name" value="M/V/L/I-tRNA-synth_anticd-bd"/>
</dbReference>
<dbReference type="Gene3D" id="1.10.730.10">
    <property type="entry name" value="Isoleucyl-tRNA Synthetase, Domain 1"/>
    <property type="match status" value="1"/>
</dbReference>
<dbReference type="InterPro" id="IPR001412">
    <property type="entry name" value="aa-tRNA-synth_I_CS"/>
</dbReference>
<dbReference type="InterPro" id="IPR009008">
    <property type="entry name" value="Val/Leu/Ile-tRNA-synth_edit"/>
</dbReference>
<keyword evidence="9 15" id="KW-0862">Zinc</keyword>
<dbReference type="GO" id="GO:0005737">
    <property type="term" value="C:cytoplasm"/>
    <property type="evidence" value="ECO:0007669"/>
    <property type="project" value="UniProtKB-SubCell"/>
</dbReference>
<dbReference type="GO" id="GO:0005524">
    <property type="term" value="F:ATP binding"/>
    <property type="evidence" value="ECO:0007669"/>
    <property type="project" value="UniProtKB-UniRule"/>
</dbReference>
<comment type="catalytic activity">
    <reaction evidence="14 15">
        <text>tRNA(Ile) + L-isoleucine + ATP = L-isoleucyl-tRNA(Ile) + AMP + diphosphate</text>
        <dbReference type="Rhea" id="RHEA:11060"/>
        <dbReference type="Rhea" id="RHEA-COMP:9666"/>
        <dbReference type="Rhea" id="RHEA-COMP:9695"/>
        <dbReference type="ChEBI" id="CHEBI:30616"/>
        <dbReference type="ChEBI" id="CHEBI:33019"/>
        <dbReference type="ChEBI" id="CHEBI:58045"/>
        <dbReference type="ChEBI" id="CHEBI:78442"/>
        <dbReference type="ChEBI" id="CHEBI:78528"/>
        <dbReference type="ChEBI" id="CHEBI:456215"/>
        <dbReference type="EC" id="6.1.1.5"/>
    </reaction>
</comment>
<evidence type="ECO:0000256" key="8">
    <source>
        <dbReference type="ARBA" id="ARBA00022741"/>
    </source>
</evidence>
<sequence length="981" mass="113404">MQEGQKEKQPREPLFPKMEEEINAYWKKHNIFERSIEERPESKSYVFYDGPPFATGLPHYGHLLQSAIKDAVPRYWTMKGYRIARRWGWDCHGLPIENLIEKELQLGSKKEIEEYGIAKFNAACRNAVFTYEKEWGRYIERLGRWVDFEHSYKTLDNTYIESIWWIFSDLYKKDFVYKGTRVSLYCPRCSTPLSNQEIAMGNSYVDHTDPAITIKFPVIGKEKTYFLAWTTTPWTLPANVALAVNPDLMYVAARIEETDETLIFAEARQSDVLKQYYPLKSGGVEFEITGRWKGSELVDMRYEPLYTFIPPEGDAYRVVTGDHVSAESGTGIVHTAPAFGEEDFQMMKEHELPLLMTVNEEGRLVDAITPFAGLRVKEADNPIIEDLKARGLLYREEEIQHNIPVCWRCNTLLIYKAQPAWFVNIQKLKPGMLKTAEKVNWHPESFKEGRFGKGLESAPDWNFSRTRFWGAPIPVWIGEESGEILVVGSIEELRRRAKPGTLPEHIDLHRPIIDDIILLTDSGEEAKRIPEVFDVWFDSGSMPVAAQHYPFENKKYFEKNFPADFIGEAQDQTRGWFYHLHVLSTALFKKPAFKNVIVTGIILAEDGKKMSKSLKNYPDPWDVLTKYGADALRYYLLSSPVVEAEALHFSERDLQNIQRSVINILWNVKKFYETYASQVDVKIDKPQSAHIMDRWIFSRFHKVLETVTTGMDTYEIGSASRPIREFVDDLSTWWLRRSRDRMKSENEFERLDALKTLLEILIETSKLIAPFMPFIAEKIYLDLGGSKASVHIEKWSKADKRLIDDRLLEDMIWLRSIASSAHELRATAKIPVRQALGTLRIKLRDTDVATRYTQQEDLLAVLAEEVNVEKVLVEADGALEADWEVDLDTAITPELKKKGLRREFVRNVMNLRKEKKLTPADTISLLVTDVDKELREAMEEDLPALIKDLRANELLFTEGEEGEWNTLKVGDKQIRISIHKL</sequence>
<evidence type="ECO:0000256" key="10">
    <source>
        <dbReference type="ARBA" id="ARBA00022840"/>
    </source>
</evidence>
<dbReference type="GO" id="GO:0006428">
    <property type="term" value="P:isoleucyl-tRNA aminoacylation"/>
    <property type="evidence" value="ECO:0007669"/>
    <property type="project" value="UniProtKB-UniRule"/>
</dbReference>
<dbReference type="EC" id="6.1.1.5" evidence="15"/>
<dbReference type="PANTHER" id="PTHR42780:SF1">
    <property type="entry name" value="ISOLEUCINE--TRNA LIGASE, CYTOPLASMIC"/>
    <property type="match status" value="1"/>
</dbReference>
<evidence type="ECO:0000256" key="5">
    <source>
        <dbReference type="ARBA" id="ARBA00022490"/>
    </source>
</evidence>
<keyword evidence="6 15" id="KW-0436">Ligase</keyword>
<comment type="caution">
    <text evidence="18">The sequence shown here is derived from an EMBL/GenBank/DDBJ whole genome shotgun (WGS) entry which is preliminary data.</text>
</comment>
<dbReference type="CDD" id="cd00818">
    <property type="entry name" value="IleRS_core"/>
    <property type="match status" value="1"/>
</dbReference>
<dbReference type="GO" id="GO:0000049">
    <property type="term" value="F:tRNA binding"/>
    <property type="evidence" value="ECO:0007669"/>
    <property type="project" value="InterPro"/>
</dbReference>
<feature type="domain" description="Aminoacyl-tRNA synthetase class Ia" evidence="16">
    <location>
        <begin position="23"/>
        <end position="647"/>
    </location>
</feature>
<dbReference type="PANTHER" id="PTHR42780">
    <property type="entry name" value="SOLEUCYL-TRNA SYNTHETASE"/>
    <property type="match status" value="1"/>
</dbReference>
<evidence type="ECO:0000313" key="19">
    <source>
        <dbReference type="Proteomes" id="UP000231581"/>
    </source>
</evidence>
<organism evidence="18 19">
    <name type="scientific">Candidatus Uhrbacteria bacterium CG22_combo_CG10-13_8_21_14_all_47_17</name>
    <dbReference type="NCBI Taxonomy" id="1975041"/>
    <lineage>
        <taxon>Bacteria</taxon>
        <taxon>Candidatus Uhriibacteriota</taxon>
    </lineage>
</organism>
<comment type="domain">
    <text evidence="15">IleRS has two distinct active sites: one for aminoacylation and one for editing. The misactivated valine is translocated from the active site to the editing site, which sterically excludes the correctly activated isoleucine. The single editing site contains two valyl binding pockets, one specific for each substrate (Val-AMP or Val-tRNA(Ile)).</text>
</comment>
<dbReference type="InterPro" id="IPR023586">
    <property type="entry name" value="Ile-tRNA-ligase_type2"/>
</dbReference>
<keyword evidence="8 15" id="KW-0547">Nucleotide-binding</keyword>
<evidence type="ECO:0000256" key="13">
    <source>
        <dbReference type="ARBA" id="ARBA00025217"/>
    </source>
</evidence>
<dbReference type="Proteomes" id="UP000231581">
    <property type="component" value="Unassembled WGS sequence"/>
</dbReference>
<dbReference type="SUPFAM" id="SSF50677">
    <property type="entry name" value="ValRS/IleRS/LeuRS editing domain"/>
    <property type="match status" value="1"/>
</dbReference>
<reference evidence="18 19" key="1">
    <citation type="submission" date="2017-09" db="EMBL/GenBank/DDBJ databases">
        <title>Depth-based differentiation of microbial function through sediment-hosted aquifers and enrichment of novel symbionts in the deep terrestrial subsurface.</title>
        <authorList>
            <person name="Probst A.J."/>
            <person name="Ladd B."/>
            <person name="Jarett J.K."/>
            <person name="Geller-Mcgrath D.E."/>
            <person name="Sieber C.M."/>
            <person name="Emerson J.B."/>
            <person name="Anantharaman K."/>
            <person name="Thomas B.C."/>
            <person name="Malmstrom R."/>
            <person name="Stieglmeier M."/>
            <person name="Klingl A."/>
            <person name="Woyke T."/>
            <person name="Ryan C.M."/>
            <person name="Banfield J.F."/>
        </authorList>
    </citation>
    <scope>NUCLEOTIDE SEQUENCE [LARGE SCALE GENOMIC DNA]</scope>
    <source>
        <strain evidence="18">CG22_combo_CG10-13_8_21_14_all_47_17</strain>
    </source>
</reference>
<dbReference type="GO" id="GO:0004822">
    <property type="term" value="F:isoleucine-tRNA ligase activity"/>
    <property type="evidence" value="ECO:0007669"/>
    <property type="project" value="UniProtKB-UniRule"/>
</dbReference>
<comment type="function">
    <text evidence="13 15">Catalyzes the attachment of isoleucine to tRNA(Ile). As IleRS can inadvertently accommodate and process structurally similar amino acids such as valine, to avoid such errors it has two additional distinct tRNA(Ile)-dependent editing activities. One activity is designated as 'pretransfer' editing and involves the hydrolysis of activated Val-AMP. The other activity is designated 'posttransfer' editing and involves deacylation of mischarged Val-tRNA(Ile).</text>
</comment>
<dbReference type="HAMAP" id="MF_02003">
    <property type="entry name" value="Ile_tRNA_synth_type2"/>
    <property type="match status" value="1"/>
</dbReference>
<dbReference type="AlphaFoldDB" id="A0A2H0BRQ4"/>
<evidence type="ECO:0000256" key="2">
    <source>
        <dbReference type="ARBA" id="ARBA00004496"/>
    </source>
</evidence>
<evidence type="ECO:0000313" key="18">
    <source>
        <dbReference type="EMBL" id="PIP60353.1"/>
    </source>
</evidence>
<dbReference type="InterPro" id="IPR002300">
    <property type="entry name" value="aa-tRNA-synth_Ia"/>
</dbReference>
<dbReference type="SUPFAM" id="SSF47323">
    <property type="entry name" value="Anticodon-binding domain of a subclass of class I aminoacyl-tRNA synthetases"/>
    <property type="match status" value="1"/>
</dbReference>
<dbReference type="Pfam" id="PF08264">
    <property type="entry name" value="Anticodon_1"/>
    <property type="match status" value="1"/>
</dbReference>
<evidence type="ECO:0000256" key="9">
    <source>
        <dbReference type="ARBA" id="ARBA00022833"/>
    </source>
</evidence>
<comment type="subunit">
    <text evidence="4 15">Monomer.</text>
</comment>
<dbReference type="FunFam" id="3.40.50.620:FF:000063">
    <property type="entry name" value="Isoleucine--tRNA ligase"/>
    <property type="match status" value="1"/>
</dbReference>
<dbReference type="PROSITE" id="PS00178">
    <property type="entry name" value="AA_TRNA_LIGASE_I"/>
    <property type="match status" value="1"/>
</dbReference>
<comment type="similarity">
    <text evidence="3 15">Belongs to the class-I aminoacyl-tRNA synthetase family. IleS type 2 subfamily.</text>
</comment>